<organism evidence="2">
    <name type="scientific">hydrothermal vent metagenome</name>
    <dbReference type="NCBI Taxonomy" id="652676"/>
    <lineage>
        <taxon>unclassified sequences</taxon>
        <taxon>metagenomes</taxon>
        <taxon>ecological metagenomes</taxon>
    </lineage>
</organism>
<dbReference type="NCBIfam" id="TIGR02683">
    <property type="entry name" value="upstrm_HI1419"/>
    <property type="match status" value="1"/>
</dbReference>
<dbReference type="InterPro" id="IPR014056">
    <property type="entry name" value="TypeIITA-like_toxin_pred"/>
</dbReference>
<accession>A0A3B0ZDL0</accession>
<proteinExistence type="predicted"/>
<evidence type="ECO:0000256" key="1">
    <source>
        <dbReference type="SAM" id="MobiDB-lite"/>
    </source>
</evidence>
<protein>
    <submittedName>
        <fullName evidence="2">Phage protein (ACLAME 827)</fullName>
    </submittedName>
</protein>
<reference evidence="2" key="1">
    <citation type="submission" date="2018-06" db="EMBL/GenBank/DDBJ databases">
        <authorList>
            <person name="Zhirakovskaya E."/>
        </authorList>
    </citation>
    <scope>NUCLEOTIDE SEQUENCE</scope>
</reference>
<dbReference type="EMBL" id="UOFK01000166">
    <property type="protein sequence ID" value="VAW78786.1"/>
    <property type="molecule type" value="Genomic_DNA"/>
</dbReference>
<evidence type="ECO:0000313" key="2">
    <source>
        <dbReference type="EMBL" id="VAW78786.1"/>
    </source>
</evidence>
<dbReference type="PIRSF" id="PIRSF028744">
    <property type="entry name" value="Addict_mod_HI1419"/>
    <property type="match status" value="1"/>
</dbReference>
<feature type="compositionally biased region" description="Basic and acidic residues" evidence="1">
    <location>
        <begin position="1"/>
        <end position="16"/>
    </location>
</feature>
<feature type="region of interest" description="Disordered" evidence="1">
    <location>
        <begin position="1"/>
        <end position="20"/>
    </location>
</feature>
<gene>
    <name evidence="2" type="ORF">MNBD_GAMMA13-2122</name>
</gene>
<dbReference type="AlphaFoldDB" id="A0A3B0ZDL0"/>
<sequence length="81" mass="8977">MPAEKLESSERIRSAERGNFGDCEPVGSGVSEMRIRFGPGYRVYFTRAGDVVFVLLCGGTKRGQQRDIAKAKELARLLNEV</sequence>
<name>A0A3B0ZDL0_9ZZZZ</name>
<dbReference type="PANTHER" id="PTHR41791">
    <property type="entry name" value="SSL7039 PROTEIN"/>
    <property type="match status" value="1"/>
</dbReference>
<dbReference type="PANTHER" id="PTHR41791:SF1">
    <property type="entry name" value="SSL7039 PROTEIN"/>
    <property type="match status" value="1"/>
</dbReference>